<dbReference type="InterPro" id="IPR032808">
    <property type="entry name" value="DoxX"/>
</dbReference>
<evidence type="ECO:0000256" key="2">
    <source>
        <dbReference type="ARBA" id="ARBA00022692"/>
    </source>
</evidence>
<dbReference type="AlphaFoldDB" id="A0A0N8H9P5"/>
<dbReference type="Pfam" id="PF13564">
    <property type="entry name" value="DoxX_2"/>
    <property type="match status" value="1"/>
</dbReference>
<reference evidence="6 7" key="1">
    <citation type="submission" date="2015-07" db="EMBL/GenBank/DDBJ databases">
        <title>The draft genome sequence of Leadbetterella sp. JN14-9.</title>
        <authorList>
            <person name="Liu Y."/>
            <person name="Du J."/>
            <person name="Shao Z."/>
        </authorList>
    </citation>
    <scope>NUCLEOTIDE SEQUENCE [LARGE SCALE GENOMIC DNA]</scope>
    <source>
        <strain evidence="6 7">JN14-9</strain>
    </source>
</reference>
<keyword evidence="4 5" id="KW-0472">Membrane</keyword>
<dbReference type="InterPro" id="IPR016944">
    <property type="entry name" value="UCP030066"/>
</dbReference>
<dbReference type="STRING" id="1605367.AFM12_12050"/>
<comment type="caution">
    <text evidence="6">The sequence shown here is derived from an EMBL/GenBank/DDBJ whole genome shotgun (WGS) entry which is preliminary data.</text>
</comment>
<feature type="transmembrane region" description="Helical" evidence="5">
    <location>
        <begin position="98"/>
        <end position="117"/>
    </location>
</feature>
<keyword evidence="2 5" id="KW-0812">Transmembrane</keyword>
<organism evidence="6 7">
    <name type="scientific">Jiulongibacter sediminis</name>
    <dbReference type="NCBI Taxonomy" id="1605367"/>
    <lineage>
        <taxon>Bacteria</taxon>
        <taxon>Pseudomonadati</taxon>
        <taxon>Bacteroidota</taxon>
        <taxon>Cytophagia</taxon>
        <taxon>Cytophagales</taxon>
        <taxon>Leadbetterellaceae</taxon>
        <taxon>Jiulongibacter</taxon>
    </lineage>
</organism>
<evidence type="ECO:0000256" key="1">
    <source>
        <dbReference type="ARBA" id="ARBA00004141"/>
    </source>
</evidence>
<feature type="transmembrane region" description="Helical" evidence="5">
    <location>
        <begin position="73"/>
        <end position="92"/>
    </location>
</feature>
<evidence type="ECO:0000256" key="4">
    <source>
        <dbReference type="ARBA" id="ARBA00023136"/>
    </source>
</evidence>
<feature type="transmembrane region" description="Helical" evidence="5">
    <location>
        <begin position="45"/>
        <end position="66"/>
    </location>
</feature>
<name>A0A0N8H9P5_9BACT</name>
<feature type="transmembrane region" description="Helical" evidence="5">
    <location>
        <begin position="7"/>
        <end position="25"/>
    </location>
</feature>
<dbReference type="PIRSF" id="PIRSF030066">
    <property type="entry name" value="UCP030066"/>
    <property type="match status" value="1"/>
</dbReference>
<dbReference type="Proteomes" id="UP000050454">
    <property type="component" value="Unassembled WGS sequence"/>
</dbReference>
<accession>A0A0N8H9P5</accession>
<dbReference type="OrthoDB" id="7960583at2"/>
<evidence type="ECO:0000313" key="6">
    <source>
        <dbReference type="EMBL" id="KPM47948.1"/>
    </source>
</evidence>
<gene>
    <name evidence="6" type="ORF">AFM12_12050</name>
</gene>
<keyword evidence="3 5" id="KW-1133">Transmembrane helix</keyword>
<keyword evidence="7" id="KW-1185">Reference proteome</keyword>
<sequence>MNRQNITYWVVTGLFSAFMIFSSIGNITKDPEAVKMITGLGYPEYFIPYIGYMKVIGSVLILLPMIPRNVKEWAYAGLFFDLLSAFVSIILTEGFSPQVAFFFVFVGFLFLSYYFWYRKMGWLKA</sequence>
<comment type="subcellular location">
    <subcellularLocation>
        <location evidence="1">Membrane</location>
        <topology evidence="1">Multi-pass membrane protein</topology>
    </subcellularLocation>
</comment>
<dbReference type="GO" id="GO:0016020">
    <property type="term" value="C:membrane"/>
    <property type="evidence" value="ECO:0007669"/>
    <property type="project" value="UniProtKB-SubCell"/>
</dbReference>
<dbReference type="RefSeq" id="WP_055148535.1">
    <property type="nucleotide sequence ID" value="NZ_JXSZ01000009.1"/>
</dbReference>
<evidence type="ECO:0000256" key="5">
    <source>
        <dbReference type="SAM" id="Phobius"/>
    </source>
</evidence>
<proteinExistence type="predicted"/>
<protein>
    <submittedName>
        <fullName evidence="6">DoxX-like family protein</fullName>
    </submittedName>
</protein>
<evidence type="ECO:0000256" key="3">
    <source>
        <dbReference type="ARBA" id="ARBA00022989"/>
    </source>
</evidence>
<dbReference type="EMBL" id="LGTQ01000009">
    <property type="protein sequence ID" value="KPM47948.1"/>
    <property type="molecule type" value="Genomic_DNA"/>
</dbReference>
<evidence type="ECO:0000313" key="7">
    <source>
        <dbReference type="Proteomes" id="UP000050454"/>
    </source>
</evidence>